<comment type="domain">
    <text evidence="12">Contains an N-terminal zinc-binding domain, a central core domain that contains the primase activity, and a C-terminal DnaB-binding domain.</text>
</comment>
<evidence type="ECO:0000256" key="10">
    <source>
        <dbReference type="ARBA" id="ARBA00023125"/>
    </source>
</evidence>
<keyword evidence="1 12" id="KW-0240">DNA-directed RNA polymerase</keyword>
<dbReference type="Pfam" id="PF01807">
    <property type="entry name" value="Zn_ribbon_DnaG"/>
    <property type="match status" value="1"/>
</dbReference>
<evidence type="ECO:0000256" key="6">
    <source>
        <dbReference type="ARBA" id="ARBA00022723"/>
    </source>
</evidence>
<dbReference type="OrthoDB" id="9803773at2"/>
<dbReference type="PANTHER" id="PTHR30313:SF2">
    <property type="entry name" value="DNA PRIMASE"/>
    <property type="match status" value="1"/>
</dbReference>
<dbReference type="SUPFAM" id="SSF56731">
    <property type="entry name" value="DNA primase core"/>
    <property type="match status" value="1"/>
</dbReference>
<comment type="cofactor">
    <cofactor evidence="12 13 14">
        <name>Zn(2+)</name>
        <dbReference type="ChEBI" id="CHEBI:29105"/>
    </cofactor>
    <text evidence="12 13 14">Binds 1 zinc ion per monomer.</text>
</comment>
<dbReference type="EC" id="2.7.7.101" evidence="12"/>
<evidence type="ECO:0000256" key="3">
    <source>
        <dbReference type="ARBA" id="ARBA00022679"/>
    </source>
</evidence>
<evidence type="ECO:0000256" key="15">
    <source>
        <dbReference type="SAM" id="Coils"/>
    </source>
</evidence>
<evidence type="ECO:0000256" key="8">
    <source>
        <dbReference type="ARBA" id="ARBA00022833"/>
    </source>
</evidence>
<dbReference type="GO" id="GO:0003899">
    <property type="term" value="F:DNA-directed RNA polymerase activity"/>
    <property type="evidence" value="ECO:0007669"/>
    <property type="project" value="UniProtKB-UniRule"/>
</dbReference>
<dbReference type="RefSeq" id="WP_015327498.1">
    <property type="nucleotide sequence ID" value="NC_019978.1"/>
</dbReference>
<keyword evidence="4 12" id="KW-0548">Nucleotidyltransferase</keyword>
<dbReference type="InterPro" id="IPR013264">
    <property type="entry name" value="DNAG_N"/>
</dbReference>
<dbReference type="FunFam" id="3.90.980.10:FF:000001">
    <property type="entry name" value="DNA primase"/>
    <property type="match status" value="1"/>
</dbReference>
<evidence type="ECO:0000256" key="7">
    <source>
        <dbReference type="ARBA" id="ARBA00022771"/>
    </source>
</evidence>
<keyword evidence="2 12" id="KW-0639">Primosome</keyword>
<dbReference type="KEGG" id="hhl:Halha_1870"/>
<dbReference type="InterPro" id="IPR006171">
    <property type="entry name" value="TOPRIM_dom"/>
</dbReference>
<evidence type="ECO:0000256" key="13">
    <source>
        <dbReference type="PIRNR" id="PIRNR002811"/>
    </source>
</evidence>
<evidence type="ECO:0000313" key="17">
    <source>
        <dbReference type="EMBL" id="AGB41782.1"/>
    </source>
</evidence>
<keyword evidence="15" id="KW-0175">Coiled coil</keyword>
<keyword evidence="6 12" id="KW-0479">Metal-binding</keyword>
<dbReference type="eggNOG" id="COG0358">
    <property type="taxonomic scope" value="Bacteria"/>
</dbReference>
<dbReference type="PROSITE" id="PS50880">
    <property type="entry name" value="TOPRIM"/>
    <property type="match status" value="1"/>
</dbReference>
<dbReference type="GO" id="GO:0003677">
    <property type="term" value="F:DNA binding"/>
    <property type="evidence" value="ECO:0007669"/>
    <property type="project" value="UniProtKB-KW"/>
</dbReference>
<proteinExistence type="inferred from homology"/>
<dbReference type="Gene3D" id="1.10.860.10">
    <property type="entry name" value="DNAb Helicase, Chain A"/>
    <property type="match status" value="1"/>
</dbReference>
<gene>
    <name evidence="12" type="primary">dnaG</name>
    <name evidence="17" type="ordered locus">Halha_1870</name>
</gene>
<evidence type="ECO:0000256" key="9">
    <source>
        <dbReference type="ARBA" id="ARBA00022842"/>
    </source>
</evidence>
<dbReference type="Pfam" id="PF08275">
    <property type="entry name" value="DNAG_N"/>
    <property type="match status" value="1"/>
</dbReference>
<comment type="catalytic activity">
    <reaction evidence="12">
        <text>ssDNA + n NTP = ssDNA/pppN(pN)n-1 hybrid + (n-1) diphosphate.</text>
        <dbReference type="EC" id="2.7.7.101"/>
    </reaction>
</comment>
<comment type="function">
    <text evidence="12 13">RNA polymerase that catalyzes the synthesis of short RNA molecules used as primers for DNA polymerase during DNA replication.</text>
</comment>
<evidence type="ECO:0000256" key="5">
    <source>
        <dbReference type="ARBA" id="ARBA00022705"/>
    </source>
</evidence>
<dbReference type="Pfam" id="PF10410">
    <property type="entry name" value="DnaB_bind"/>
    <property type="match status" value="1"/>
</dbReference>
<protein>
    <recommendedName>
        <fullName evidence="12 13">DNA primase</fullName>
        <ecNumber evidence="12">2.7.7.101</ecNumber>
    </recommendedName>
</protein>
<dbReference type="GO" id="GO:0005737">
    <property type="term" value="C:cytoplasm"/>
    <property type="evidence" value="ECO:0007669"/>
    <property type="project" value="TreeGrafter"/>
</dbReference>
<dbReference type="Proteomes" id="UP000010880">
    <property type="component" value="Chromosome"/>
</dbReference>
<keyword evidence="10 12" id="KW-0238">DNA-binding</keyword>
<keyword evidence="8 12" id="KW-0862">Zinc</keyword>
<dbReference type="InterPro" id="IPR016136">
    <property type="entry name" value="DNA_helicase_N/primase_C"/>
</dbReference>
<comment type="similarity">
    <text evidence="12 13">Belongs to the DnaG primase family.</text>
</comment>
<dbReference type="InterPro" id="IPR037068">
    <property type="entry name" value="DNA_primase_core_N_sf"/>
</dbReference>
<dbReference type="InterPro" id="IPR050219">
    <property type="entry name" value="DnaG_primase"/>
</dbReference>
<keyword evidence="5 12" id="KW-0235">DNA replication</keyword>
<dbReference type="HAMAP" id="MF_00974">
    <property type="entry name" value="DNA_primase_DnaG"/>
    <property type="match status" value="1"/>
</dbReference>
<sequence length="612" mass="71193">MGHGYYSEDLIEKIRYSNDLVDVAAEYTKLKEQGNSYIGLCPFHNEKTPSFNVNPDRQLYYCFGCGEGGNIFNFVMGLEGLNFIETVEYLANKADIDLPTRDSSQDKRRRNKKQQIFAVHKLATKFYHYLLLESEVGNQGHQYFLDRGFNEETIKKFRLGFAPDRWEQLYKFLSRKDYSKEILAKSGLVIPRKNSSGYYDRFRNRIIFTIFDHRGQPIGFGGRVLSSDDKPKYLNSPETPIFDKSHHLYGLNLAKRTIRKKEEAIIFEGYTDVITAYQAGIKNVVASLGTSLTKEQAKLLHRYAEKVYIAYDADTAGAKATLRGLDILKKEGLVVEVIQLPIGQDPDEVINENGPSKFKELIEQAVPLIEFKINSILPEKRFKDIDDKVAAFKNVLPVLNQIEIEIERDEYLGFVAEKLGIKEKNIGVLKRELNKYRKYKVQGNKDIKSKNRYNNTNDLKKELDKSQTSGYDSAIKGLIQIIINHHEFIPKLKQRLKPDEFIDDKYRQIIALIYRFYEANTDFKVDDLLEEINDQEIKKLLLRLSIQDVVSGDLDKMFFDHISKVKEHQFRMKIDNLDQRIKQAERENEFSKLDQLLQEYQKYQGLLRKEGN</sequence>
<feature type="coiled-coil region" evidence="15">
    <location>
        <begin position="567"/>
        <end position="594"/>
    </location>
</feature>
<dbReference type="PIRSF" id="PIRSF002811">
    <property type="entry name" value="DnaG"/>
    <property type="match status" value="1"/>
</dbReference>
<reference evidence="18" key="1">
    <citation type="submission" date="2012-02" db="EMBL/GenBank/DDBJ databases">
        <title>The complete genome of Halobacteroides halobius DSM 5150.</title>
        <authorList>
            <person name="Lucas S."/>
            <person name="Copeland A."/>
            <person name="Lapidus A."/>
            <person name="Glavina del Rio T."/>
            <person name="Dalin E."/>
            <person name="Tice H."/>
            <person name="Bruce D."/>
            <person name="Goodwin L."/>
            <person name="Pitluck S."/>
            <person name="Peters L."/>
            <person name="Mikhailova N."/>
            <person name="Gu W."/>
            <person name="Kyrpides N."/>
            <person name="Mavromatis K."/>
            <person name="Ivanova N."/>
            <person name="Brettin T."/>
            <person name="Detter J.C."/>
            <person name="Han C."/>
            <person name="Larimer F."/>
            <person name="Land M."/>
            <person name="Hauser L."/>
            <person name="Markowitz V."/>
            <person name="Cheng J.-F."/>
            <person name="Hugenholtz P."/>
            <person name="Woyke T."/>
            <person name="Wu D."/>
            <person name="Tindall B."/>
            <person name="Pomrenke H."/>
            <person name="Brambilla E."/>
            <person name="Klenk H.-P."/>
            <person name="Eisen J.A."/>
        </authorList>
    </citation>
    <scope>NUCLEOTIDE SEQUENCE [LARGE SCALE GENOMIC DNA]</scope>
    <source>
        <strain evidence="18">ATCC 35273 / DSM 5150 / MD-1</strain>
    </source>
</reference>
<dbReference type="SMART" id="SM00400">
    <property type="entry name" value="ZnF_CHCC"/>
    <property type="match status" value="1"/>
</dbReference>
<dbReference type="GO" id="GO:1990077">
    <property type="term" value="C:primosome complex"/>
    <property type="evidence" value="ECO:0007669"/>
    <property type="project" value="UniProtKB-KW"/>
</dbReference>
<evidence type="ECO:0000256" key="2">
    <source>
        <dbReference type="ARBA" id="ARBA00022515"/>
    </source>
</evidence>
<keyword evidence="9" id="KW-0460">Magnesium</keyword>
<dbReference type="PATRIC" id="fig|748449.3.peg.1800"/>
<evidence type="ECO:0000256" key="1">
    <source>
        <dbReference type="ARBA" id="ARBA00022478"/>
    </source>
</evidence>
<dbReference type="AlphaFoldDB" id="L0K937"/>
<dbReference type="FunFam" id="3.90.580.10:FF:000001">
    <property type="entry name" value="DNA primase"/>
    <property type="match status" value="1"/>
</dbReference>
<evidence type="ECO:0000256" key="11">
    <source>
        <dbReference type="ARBA" id="ARBA00023163"/>
    </source>
</evidence>
<dbReference type="PANTHER" id="PTHR30313">
    <property type="entry name" value="DNA PRIMASE"/>
    <property type="match status" value="1"/>
</dbReference>
<dbReference type="SUPFAM" id="SSF57783">
    <property type="entry name" value="Zinc beta-ribbon"/>
    <property type="match status" value="1"/>
</dbReference>
<dbReference type="Pfam" id="PF13155">
    <property type="entry name" value="Toprim_2"/>
    <property type="match status" value="1"/>
</dbReference>
<keyword evidence="11 12" id="KW-0804">Transcription</keyword>
<dbReference type="HOGENOM" id="CLU_013501_3_3_9"/>
<dbReference type="GO" id="GO:0006269">
    <property type="term" value="P:DNA replication, synthesis of primer"/>
    <property type="evidence" value="ECO:0007669"/>
    <property type="project" value="UniProtKB-UniRule"/>
</dbReference>
<evidence type="ECO:0000259" key="16">
    <source>
        <dbReference type="PROSITE" id="PS50880"/>
    </source>
</evidence>
<dbReference type="CDD" id="cd03364">
    <property type="entry name" value="TOPRIM_DnaG_primases"/>
    <property type="match status" value="1"/>
</dbReference>
<feature type="domain" description="Toprim" evidence="16">
    <location>
        <begin position="262"/>
        <end position="343"/>
    </location>
</feature>
<feature type="zinc finger region" description="CHC2-type" evidence="12 14">
    <location>
        <begin position="41"/>
        <end position="65"/>
    </location>
</feature>
<dbReference type="InterPro" id="IPR036977">
    <property type="entry name" value="DNA_primase_Znf_CHC2"/>
</dbReference>
<comment type="subunit">
    <text evidence="12">Monomer. Interacts with DnaB.</text>
</comment>
<keyword evidence="7 12" id="KW-0863">Zinc-finger</keyword>
<dbReference type="EMBL" id="CP003359">
    <property type="protein sequence ID" value="AGB41782.1"/>
    <property type="molecule type" value="Genomic_DNA"/>
</dbReference>
<accession>L0K937</accession>
<keyword evidence="18" id="KW-1185">Reference proteome</keyword>
<evidence type="ECO:0000256" key="4">
    <source>
        <dbReference type="ARBA" id="ARBA00022695"/>
    </source>
</evidence>
<dbReference type="SMART" id="SM00493">
    <property type="entry name" value="TOPRIM"/>
    <property type="match status" value="1"/>
</dbReference>
<dbReference type="Gene3D" id="3.40.1360.10">
    <property type="match status" value="1"/>
</dbReference>
<dbReference type="GO" id="GO:0000428">
    <property type="term" value="C:DNA-directed RNA polymerase complex"/>
    <property type="evidence" value="ECO:0007669"/>
    <property type="project" value="UniProtKB-KW"/>
</dbReference>
<dbReference type="InterPro" id="IPR002694">
    <property type="entry name" value="Znf_CHC2"/>
</dbReference>
<dbReference type="Gene3D" id="3.90.980.10">
    <property type="entry name" value="DNA primase, catalytic core, N-terminal domain"/>
    <property type="match status" value="1"/>
</dbReference>
<dbReference type="Gene3D" id="3.90.580.10">
    <property type="entry name" value="Zinc finger, CHC2-type domain"/>
    <property type="match status" value="1"/>
</dbReference>
<dbReference type="FunFam" id="3.40.1360.10:FF:000002">
    <property type="entry name" value="DNA primase"/>
    <property type="match status" value="1"/>
</dbReference>
<dbReference type="InterPro" id="IPR030846">
    <property type="entry name" value="DnaG_bac"/>
</dbReference>
<dbReference type="STRING" id="748449.Halha_1870"/>
<keyword evidence="3 12" id="KW-0808">Transferase</keyword>
<dbReference type="InterPro" id="IPR034151">
    <property type="entry name" value="TOPRIM_DnaG_bac"/>
</dbReference>
<dbReference type="GO" id="GO:0008270">
    <property type="term" value="F:zinc ion binding"/>
    <property type="evidence" value="ECO:0007669"/>
    <property type="project" value="UniProtKB-UniRule"/>
</dbReference>
<dbReference type="InterPro" id="IPR019475">
    <property type="entry name" value="DNA_primase_DnaB-bd"/>
</dbReference>
<evidence type="ECO:0000313" key="18">
    <source>
        <dbReference type="Proteomes" id="UP000010880"/>
    </source>
</evidence>
<evidence type="ECO:0000256" key="12">
    <source>
        <dbReference type="HAMAP-Rule" id="MF_00974"/>
    </source>
</evidence>
<dbReference type="NCBIfam" id="TIGR01391">
    <property type="entry name" value="dnaG"/>
    <property type="match status" value="1"/>
</dbReference>
<dbReference type="InterPro" id="IPR006295">
    <property type="entry name" value="DNA_primase_DnaG"/>
</dbReference>
<evidence type="ECO:0000256" key="14">
    <source>
        <dbReference type="PIRSR" id="PIRSR002811-1"/>
    </source>
</evidence>
<dbReference type="eggNOG" id="COG0305">
    <property type="taxonomic scope" value="Bacteria"/>
</dbReference>
<name>L0K937_HALHC</name>
<organism evidence="17 18">
    <name type="scientific">Halobacteroides halobius (strain ATCC 35273 / DSM 5150 / MD-1)</name>
    <dbReference type="NCBI Taxonomy" id="748449"/>
    <lineage>
        <taxon>Bacteria</taxon>
        <taxon>Bacillati</taxon>
        <taxon>Bacillota</taxon>
        <taxon>Clostridia</taxon>
        <taxon>Halanaerobiales</taxon>
        <taxon>Halobacteroidaceae</taxon>
        <taxon>Halobacteroides</taxon>
    </lineage>
</organism>